<reference evidence="2" key="1">
    <citation type="journal article" date="2019" name="Int. J. Syst. Evol. Microbiol.">
        <title>The Global Catalogue of Microorganisms (GCM) 10K type strain sequencing project: providing services to taxonomists for standard genome sequencing and annotation.</title>
        <authorList>
            <consortium name="The Broad Institute Genomics Platform"/>
            <consortium name="The Broad Institute Genome Sequencing Center for Infectious Disease"/>
            <person name="Wu L."/>
            <person name="Ma J."/>
        </authorList>
    </citation>
    <scope>NUCLEOTIDE SEQUENCE [LARGE SCALE GENOMIC DNA]</scope>
    <source>
        <strain evidence="2">CCM 7480</strain>
    </source>
</reference>
<dbReference type="InterPro" id="IPR052036">
    <property type="entry name" value="Hydrolase/PRTase-associated"/>
</dbReference>
<dbReference type="RefSeq" id="WP_379734903.1">
    <property type="nucleotide sequence ID" value="NZ_JBHRVV010000001.1"/>
</dbReference>
<dbReference type="Gene3D" id="3.40.1660.10">
    <property type="entry name" value="EreA-like (biosynthetic domain)"/>
    <property type="match status" value="1"/>
</dbReference>
<accession>A0ABV7PH28</accession>
<dbReference type="InterPro" id="IPR007815">
    <property type="entry name" value="Emycin_Estase"/>
</dbReference>
<dbReference type="EMBL" id="JBHRVV010000001">
    <property type="protein sequence ID" value="MFC3458465.1"/>
    <property type="molecule type" value="Genomic_DNA"/>
</dbReference>
<evidence type="ECO:0000313" key="2">
    <source>
        <dbReference type="Proteomes" id="UP001595665"/>
    </source>
</evidence>
<gene>
    <name evidence="1" type="ORF">ACFOPH_09425</name>
</gene>
<dbReference type="CDD" id="cd14728">
    <property type="entry name" value="Ere-like"/>
    <property type="match status" value="1"/>
</dbReference>
<dbReference type="InterPro" id="IPR014622">
    <property type="entry name" value="UCP036794_erythomycin"/>
</dbReference>
<dbReference type="PANTHER" id="PTHR31299">
    <property type="entry name" value="ESTERASE, PUTATIVE (AFU_ORTHOLOGUE AFUA_1G05850)-RELATED"/>
    <property type="match status" value="1"/>
</dbReference>
<dbReference type="Gene3D" id="1.20.1440.30">
    <property type="entry name" value="Biosynthetic Protein domain"/>
    <property type="match status" value="1"/>
</dbReference>
<name>A0ABV7PH28_9BURK</name>
<dbReference type="Proteomes" id="UP001595665">
    <property type="component" value="Unassembled WGS sequence"/>
</dbReference>
<organism evidence="1 2">
    <name type="scientific">Massilia haematophila</name>
    <dbReference type="NCBI Taxonomy" id="457923"/>
    <lineage>
        <taxon>Bacteria</taxon>
        <taxon>Pseudomonadati</taxon>
        <taxon>Pseudomonadota</taxon>
        <taxon>Betaproteobacteria</taxon>
        <taxon>Burkholderiales</taxon>
        <taxon>Oxalobacteraceae</taxon>
        <taxon>Telluria group</taxon>
        <taxon>Massilia</taxon>
    </lineage>
</organism>
<proteinExistence type="predicted"/>
<dbReference type="SUPFAM" id="SSF159501">
    <property type="entry name" value="EreA/ChaN-like"/>
    <property type="match status" value="1"/>
</dbReference>
<keyword evidence="2" id="KW-1185">Reference proteome</keyword>
<sequence length="446" mass="50226">MVTATDISAAALADAAHPLDGGPGDYDALMNLVGDARFVLIGEATHGTHDFYEERARITQRLIREKGFTAVAVEADWPDAYRVNRYMRGEGRDGSANEALSGFERFPAWMWRNTDVSTFVDWLRAHNEGVRAGPKVGFYGLDLYSLFTSVKEVLNYLEQVDPTAAAEARRRYACFDHYGEDSQHYGYATGVGLSESCQQGVLTQLQELQQRAFDYMQADGASAEDAFFYAQQNARLVKNAEEYYRTMFRGRISSWNLRDSHMAETLDALARHLSRDGEPAKIVVWEHNSHIGDARATEVGGLGEWNVGELARKAYPGQTCLIGFSTYDGHVTAASEWDGPAERKRVRPALHGSYEELLHQVGLPRYYLNLRDDTPVRRLMLERRLERAIGVLYLPRSERQSHYFNAQMAQQFDAIIHIDRTDALVPLDATSGWHSGEPPETYPEGI</sequence>
<evidence type="ECO:0000313" key="1">
    <source>
        <dbReference type="EMBL" id="MFC3458465.1"/>
    </source>
</evidence>
<dbReference type="PANTHER" id="PTHR31299:SF0">
    <property type="entry name" value="ESTERASE, PUTATIVE (AFU_ORTHOLOGUE AFUA_1G05850)-RELATED"/>
    <property type="match status" value="1"/>
</dbReference>
<dbReference type="Pfam" id="PF05139">
    <property type="entry name" value="Erythro_esteras"/>
    <property type="match status" value="1"/>
</dbReference>
<comment type="caution">
    <text evidence="1">The sequence shown here is derived from an EMBL/GenBank/DDBJ whole genome shotgun (WGS) entry which is preliminary data.</text>
</comment>
<dbReference type="Gene3D" id="3.30.1870.10">
    <property type="entry name" value="EreA-like, domain 2"/>
    <property type="match status" value="1"/>
</dbReference>
<protein>
    <submittedName>
        <fullName evidence="1">Erythromycin esterase family protein</fullName>
    </submittedName>
</protein>
<dbReference type="PIRSF" id="PIRSF036794">
    <property type="entry name" value="UCP_erythr_ester"/>
    <property type="match status" value="1"/>
</dbReference>